<feature type="domain" description="RRM" evidence="6">
    <location>
        <begin position="172"/>
        <end position="262"/>
    </location>
</feature>
<dbReference type="CDD" id="cd12232">
    <property type="entry name" value="RRM3_U2AF65"/>
    <property type="match status" value="1"/>
</dbReference>
<name>A0A1R2D1J3_9CILI</name>
<dbReference type="Proteomes" id="UP000187209">
    <property type="component" value="Unassembled WGS sequence"/>
</dbReference>
<evidence type="ECO:0000259" key="6">
    <source>
        <dbReference type="PROSITE" id="PS50102"/>
    </source>
</evidence>
<dbReference type="OrthoDB" id="311863at2759"/>
<dbReference type="GO" id="GO:0003723">
    <property type="term" value="F:RNA binding"/>
    <property type="evidence" value="ECO:0007669"/>
    <property type="project" value="UniProtKB-UniRule"/>
</dbReference>
<evidence type="ECO:0000256" key="5">
    <source>
        <dbReference type="SAM" id="MobiDB-lite"/>
    </source>
</evidence>
<reference evidence="7 8" key="1">
    <citation type="submission" date="2016-11" db="EMBL/GenBank/DDBJ databases">
        <title>The macronuclear genome of Stentor coeruleus: a giant cell with tiny introns.</title>
        <authorList>
            <person name="Slabodnick M."/>
            <person name="Ruby J.G."/>
            <person name="Reiff S.B."/>
            <person name="Swart E.C."/>
            <person name="Gosai S."/>
            <person name="Prabakaran S."/>
            <person name="Witkowska E."/>
            <person name="Larue G.E."/>
            <person name="Fisher S."/>
            <person name="Freeman R.M."/>
            <person name="Gunawardena J."/>
            <person name="Chu W."/>
            <person name="Stover N.A."/>
            <person name="Gregory B.D."/>
            <person name="Nowacki M."/>
            <person name="Derisi J."/>
            <person name="Roy S.W."/>
            <person name="Marshall W.F."/>
            <person name="Sood P."/>
        </authorList>
    </citation>
    <scope>NUCLEOTIDE SEQUENCE [LARGE SCALE GENOMIC DNA]</scope>
    <source>
        <strain evidence="7">WM001</strain>
    </source>
</reference>
<keyword evidence="8" id="KW-1185">Reference proteome</keyword>
<dbReference type="InterPro" id="IPR035979">
    <property type="entry name" value="RBD_domain_sf"/>
</dbReference>
<sequence>MSFARPRSRSPRRQQSKKSRFSDVNPDDKDIMKSLETVKTAQTTKVDRKLYVGNLPAGITQIQLVDLLNTALINKKLNAYPGHPVLSSWISQDGHYAFVEFRSIEEANLAFSLNNYPILGQNLKVGRPKTYSGSQPASATERNTLMGGYTLPTISAYANITDVNKQGPLKPLRVFLSSEVLCVRNMVSKQELEENYEDLVDDIREHVNRFGQVLEVYIPQEGDFVGNVYLEFPTVAEAKVVRNALSGLTFNGSTLEISFIPFEMFKERELHVGNELQAIINA</sequence>
<evidence type="ECO:0000256" key="4">
    <source>
        <dbReference type="PROSITE-ProRule" id="PRU00176"/>
    </source>
</evidence>
<dbReference type="SMART" id="SM00360">
    <property type="entry name" value="RRM"/>
    <property type="match status" value="2"/>
</dbReference>
<dbReference type="GO" id="GO:0008380">
    <property type="term" value="P:RNA splicing"/>
    <property type="evidence" value="ECO:0007669"/>
    <property type="project" value="UniProtKB-KW"/>
</dbReference>
<gene>
    <name evidence="7" type="ORF">SteCoe_1507</name>
</gene>
<comment type="caution">
    <text evidence="7">The sequence shown here is derived from an EMBL/GenBank/DDBJ whole genome shotgun (WGS) entry which is preliminary data.</text>
</comment>
<feature type="region of interest" description="Disordered" evidence="5">
    <location>
        <begin position="1"/>
        <end position="28"/>
    </location>
</feature>
<evidence type="ECO:0000256" key="1">
    <source>
        <dbReference type="ARBA" id="ARBA00022664"/>
    </source>
</evidence>
<dbReference type="GO" id="GO:0006397">
    <property type="term" value="P:mRNA processing"/>
    <property type="evidence" value="ECO:0007669"/>
    <property type="project" value="UniProtKB-KW"/>
</dbReference>
<dbReference type="PROSITE" id="PS50102">
    <property type="entry name" value="RRM"/>
    <property type="match status" value="2"/>
</dbReference>
<feature type="domain" description="RRM" evidence="6">
    <location>
        <begin position="48"/>
        <end position="130"/>
    </location>
</feature>
<dbReference type="EMBL" id="MPUH01000016">
    <property type="protein sequence ID" value="OMJ95139.1"/>
    <property type="molecule type" value="Genomic_DNA"/>
</dbReference>
<dbReference type="SUPFAM" id="SSF54928">
    <property type="entry name" value="RNA-binding domain, RBD"/>
    <property type="match status" value="2"/>
</dbReference>
<evidence type="ECO:0000256" key="3">
    <source>
        <dbReference type="ARBA" id="ARBA00023187"/>
    </source>
</evidence>
<accession>A0A1R2D1J3</accession>
<dbReference type="Gene3D" id="3.30.70.330">
    <property type="match status" value="2"/>
</dbReference>
<dbReference type="InterPro" id="IPR012677">
    <property type="entry name" value="Nucleotide-bd_a/b_plait_sf"/>
</dbReference>
<organism evidence="7 8">
    <name type="scientific">Stentor coeruleus</name>
    <dbReference type="NCBI Taxonomy" id="5963"/>
    <lineage>
        <taxon>Eukaryota</taxon>
        <taxon>Sar</taxon>
        <taxon>Alveolata</taxon>
        <taxon>Ciliophora</taxon>
        <taxon>Postciliodesmatophora</taxon>
        <taxon>Heterotrichea</taxon>
        <taxon>Heterotrichida</taxon>
        <taxon>Stentoridae</taxon>
        <taxon>Stentor</taxon>
    </lineage>
</organism>
<keyword evidence="2 4" id="KW-0694">RNA-binding</keyword>
<keyword evidence="1" id="KW-0507">mRNA processing</keyword>
<feature type="compositionally biased region" description="Basic residues" evidence="5">
    <location>
        <begin position="1"/>
        <end position="19"/>
    </location>
</feature>
<keyword evidence="3" id="KW-0508">mRNA splicing</keyword>
<dbReference type="InterPro" id="IPR000504">
    <property type="entry name" value="RRM_dom"/>
</dbReference>
<protein>
    <recommendedName>
        <fullName evidence="6">RRM domain-containing protein</fullName>
    </recommendedName>
</protein>
<evidence type="ECO:0000313" key="7">
    <source>
        <dbReference type="EMBL" id="OMJ95139.1"/>
    </source>
</evidence>
<evidence type="ECO:0000313" key="8">
    <source>
        <dbReference type="Proteomes" id="UP000187209"/>
    </source>
</evidence>
<proteinExistence type="predicted"/>
<evidence type="ECO:0000256" key="2">
    <source>
        <dbReference type="ARBA" id="ARBA00022884"/>
    </source>
</evidence>
<dbReference type="AlphaFoldDB" id="A0A1R2D1J3"/>
<dbReference type="PANTHER" id="PTHR23139">
    <property type="entry name" value="RNA-BINDING PROTEIN"/>
    <property type="match status" value="1"/>
</dbReference>